<evidence type="ECO:0000256" key="1">
    <source>
        <dbReference type="SAM" id="MobiDB-lite"/>
    </source>
</evidence>
<feature type="signal peptide" evidence="2">
    <location>
        <begin position="1"/>
        <end position="23"/>
    </location>
</feature>
<evidence type="ECO:0000259" key="3">
    <source>
        <dbReference type="Pfam" id="PF13360"/>
    </source>
</evidence>
<evidence type="ECO:0000256" key="2">
    <source>
        <dbReference type="SAM" id="SignalP"/>
    </source>
</evidence>
<sequence length="429" mass="47980" precursor="true">MTKLIRLLLLVGCCLSTATVAEAQISTSGGIPDETLLNRYGLTLSWWGRSIIDGKRDTVLFVTADEQNIYMQSSSGILTTFNGETGRQLWSTLVGSPDQRGFPATTNDEQLLVTGGMQIYSFNKDTGDLLWQLRSPEHPSASPSINESQVAIGAIDGSVFAFDLRKVRELHDERMLPRWTHLAQMWRFKTPLATVSPPIFTGETIVFASEQGIVYGLFSENKKLKFQFETDVRIETPLGSSREEILIISEDSRLFCINKDNGRTRWTFSSGAPMRSPARVIGQQVFVAPTREGMSCIHLKTGLLLWEQPRAIEFVAASETRVYASDLNGNLLILNRGTGEKIGQLQLRHFNKRINNERTDRIYLANESGMVLAIREIGSEYPSFHLYPERRPILPLLVPEEGEEPPMKDGAVKAVAPADEEAKENPFEN</sequence>
<organism evidence="4 5">
    <name type="scientific">Thalassoglobus polymorphus</name>
    <dbReference type="NCBI Taxonomy" id="2527994"/>
    <lineage>
        <taxon>Bacteria</taxon>
        <taxon>Pseudomonadati</taxon>
        <taxon>Planctomycetota</taxon>
        <taxon>Planctomycetia</taxon>
        <taxon>Planctomycetales</taxon>
        <taxon>Planctomycetaceae</taxon>
        <taxon>Thalassoglobus</taxon>
    </lineage>
</organism>
<proteinExistence type="predicted"/>
<dbReference type="EMBL" id="CP036267">
    <property type="protein sequence ID" value="QDT33595.1"/>
    <property type="molecule type" value="Genomic_DNA"/>
</dbReference>
<feature type="region of interest" description="Disordered" evidence="1">
    <location>
        <begin position="400"/>
        <end position="429"/>
    </location>
</feature>
<keyword evidence="2" id="KW-0732">Signal</keyword>
<dbReference type="SUPFAM" id="SSF50998">
    <property type="entry name" value="Quinoprotein alcohol dehydrogenase-like"/>
    <property type="match status" value="1"/>
</dbReference>
<dbReference type="Gene3D" id="2.130.10.10">
    <property type="entry name" value="YVTN repeat-like/Quinoprotein amine dehydrogenase"/>
    <property type="match status" value="2"/>
</dbReference>
<dbReference type="PANTHER" id="PTHR34512">
    <property type="entry name" value="CELL SURFACE PROTEIN"/>
    <property type="match status" value="1"/>
</dbReference>
<dbReference type="RefSeq" id="WP_145200123.1">
    <property type="nucleotide sequence ID" value="NZ_CP036267.1"/>
</dbReference>
<evidence type="ECO:0000313" key="5">
    <source>
        <dbReference type="Proteomes" id="UP000315724"/>
    </source>
</evidence>
<dbReference type="OrthoDB" id="273000at2"/>
<protein>
    <submittedName>
        <fullName evidence="4">Outer membrane biogenesis protein BamB</fullName>
    </submittedName>
</protein>
<feature type="chain" id="PRO_5022091648" evidence="2">
    <location>
        <begin position="24"/>
        <end position="429"/>
    </location>
</feature>
<reference evidence="4 5" key="1">
    <citation type="submission" date="2019-02" db="EMBL/GenBank/DDBJ databases">
        <title>Deep-cultivation of Planctomycetes and their phenomic and genomic characterization uncovers novel biology.</title>
        <authorList>
            <person name="Wiegand S."/>
            <person name="Jogler M."/>
            <person name="Boedeker C."/>
            <person name="Pinto D."/>
            <person name="Vollmers J."/>
            <person name="Rivas-Marin E."/>
            <person name="Kohn T."/>
            <person name="Peeters S.H."/>
            <person name="Heuer A."/>
            <person name="Rast P."/>
            <person name="Oberbeckmann S."/>
            <person name="Bunk B."/>
            <person name="Jeske O."/>
            <person name="Meyerdierks A."/>
            <person name="Storesund J.E."/>
            <person name="Kallscheuer N."/>
            <person name="Luecker S."/>
            <person name="Lage O.M."/>
            <person name="Pohl T."/>
            <person name="Merkel B.J."/>
            <person name="Hornburger P."/>
            <person name="Mueller R.-W."/>
            <person name="Bruemmer F."/>
            <person name="Labrenz M."/>
            <person name="Spormann A.M."/>
            <person name="Op den Camp H."/>
            <person name="Overmann J."/>
            <person name="Amann R."/>
            <person name="Jetten M.S.M."/>
            <person name="Mascher T."/>
            <person name="Medema M.H."/>
            <person name="Devos D.P."/>
            <person name="Kaster A.-K."/>
            <person name="Ovreas L."/>
            <person name="Rohde M."/>
            <person name="Galperin M.Y."/>
            <person name="Jogler C."/>
        </authorList>
    </citation>
    <scope>NUCLEOTIDE SEQUENCE [LARGE SCALE GENOMIC DNA]</scope>
    <source>
        <strain evidence="4 5">Mal48</strain>
    </source>
</reference>
<dbReference type="SMART" id="SM00564">
    <property type="entry name" value="PQQ"/>
    <property type="match status" value="7"/>
</dbReference>
<name>A0A517QPP6_9PLAN</name>
<dbReference type="InterPro" id="IPR002372">
    <property type="entry name" value="PQQ_rpt_dom"/>
</dbReference>
<dbReference type="Pfam" id="PF13360">
    <property type="entry name" value="PQQ_2"/>
    <property type="match status" value="1"/>
</dbReference>
<dbReference type="InterPro" id="IPR011047">
    <property type="entry name" value="Quinoprotein_ADH-like_sf"/>
</dbReference>
<gene>
    <name evidence="4" type="ORF">Mal48_28480</name>
</gene>
<feature type="domain" description="Pyrrolo-quinoline quinone repeat" evidence="3">
    <location>
        <begin position="76"/>
        <end position="221"/>
    </location>
</feature>
<dbReference type="AlphaFoldDB" id="A0A517QPP6"/>
<accession>A0A517QPP6</accession>
<keyword evidence="5" id="KW-1185">Reference proteome</keyword>
<dbReference type="Proteomes" id="UP000315724">
    <property type="component" value="Chromosome"/>
</dbReference>
<dbReference type="InterPro" id="IPR015943">
    <property type="entry name" value="WD40/YVTN_repeat-like_dom_sf"/>
</dbReference>
<dbReference type="KEGG" id="tpol:Mal48_28480"/>
<evidence type="ECO:0000313" key="4">
    <source>
        <dbReference type="EMBL" id="QDT33595.1"/>
    </source>
</evidence>
<dbReference type="PANTHER" id="PTHR34512:SF30">
    <property type="entry name" value="OUTER MEMBRANE PROTEIN ASSEMBLY FACTOR BAMB"/>
    <property type="match status" value="1"/>
</dbReference>
<dbReference type="InterPro" id="IPR018391">
    <property type="entry name" value="PQQ_b-propeller_rpt"/>
</dbReference>